<evidence type="ECO:0000313" key="5">
    <source>
        <dbReference type="Proteomes" id="UP001524944"/>
    </source>
</evidence>
<evidence type="ECO:0000256" key="1">
    <source>
        <dbReference type="ARBA" id="ARBA00022630"/>
    </source>
</evidence>
<dbReference type="InterPro" id="IPR051799">
    <property type="entry name" value="NADH_flavin_oxidoreductase"/>
</dbReference>
<evidence type="ECO:0000256" key="2">
    <source>
        <dbReference type="ARBA" id="ARBA00023002"/>
    </source>
</evidence>
<comment type="caution">
    <text evidence="4">The sequence shown here is derived from an EMBL/GenBank/DDBJ whole genome shotgun (WGS) entry which is preliminary data.</text>
</comment>
<feature type="domain" description="NADH:flavin oxidoreductase/NADH oxidase N-terminal" evidence="3">
    <location>
        <begin position="8"/>
        <end position="337"/>
    </location>
</feature>
<evidence type="ECO:0000259" key="3">
    <source>
        <dbReference type="Pfam" id="PF00724"/>
    </source>
</evidence>
<gene>
    <name evidence="4" type="ORF">NVS47_14155</name>
</gene>
<dbReference type="PANTHER" id="PTHR43656">
    <property type="entry name" value="BINDING OXIDOREDUCTASE, PUTATIVE (AFU_ORTHOLOGUE AFUA_2G08260)-RELATED"/>
    <property type="match status" value="1"/>
</dbReference>
<keyword evidence="1" id="KW-0285">Flavoprotein</keyword>
<dbReference type="InterPro" id="IPR013785">
    <property type="entry name" value="Aldolase_TIM"/>
</dbReference>
<evidence type="ECO:0000313" key="4">
    <source>
        <dbReference type="EMBL" id="MCR6546641.1"/>
    </source>
</evidence>
<sequence length="376" mass="40951">MNNKYKALFEPITLGNEVQVDNRFAMAPMLIFASNEDGSIGQEDYDYFELRNDTGALIITGAAAVSEEGLGMPNQLTVYDDDKVPGLKKLADIIKAKGNKAIMQLHNAGREALGAYQRYGKVLAPSAIDFPFLNYVPEALTDEQILSIIDDYGQATRRAVEAGFDGVEIHGANHYLLQQFFSAYSNTRTDDWGGSFEKRMAFPLAVLKKVKEVAAEKAGKEFIVGYRISPEEVHGENVGYTVDDSVKLIAKVIDGGADYLHVSSADYKAMPGAGGQGEPIAQTVYKSIGGRVPMMLAGSILTPDDALNALRYTDIAALARAVIIDPDFVPKVREGKAETVELSVAGRLDKLALSKVLLNFWQMENCPLPPLKGITY</sequence>
<dbReference type="PANTHER" id="PTHR43656:SF2">
    <property type="entry name" value="BINDING OXIDOREDUCTASE, PUTATIVE (AFU_ORTHOLOGUE AFUA_2G08260)-RELATED"/>
    <property type="match status" value="1"/>
</dbReference>
<dbReference type="Pfam" id="PF00724">
    <property type="entry name" value="Oxidored_FMN"/>
    <property type="match status" value="1"/>
</dbReference>
<keyword evidence="5" id="KW-1185">Reference proteome</keyword>
<dbReference type="SUPFAM" id="SSF51395">
    <property type="entry name" value="FMN-linked oxidoreductases"/>
    <property type="match status" value="1"/>
</dbReference>
<dbReference type="Proteomes" id="UP001524944">
    <property type="component" value="Unassembled WGS sequence"/>
</dbReference>
<dbReference type="RefSeq" id="WP_257913938.1">
    <property type="nucleotide sequence ID" value="NZ_JANPWE010000009.1"/>
</dbReference>
<proteinExistence type="predicted"/>
<accession>A0ABT1YAG4</accession>
<reference evidence="4 5" key="1">
    <citation type="submission" date="2022-08" db="EMBL/GenBank/DDBJ databases">
        <title>Proteogenomics of the novel Dehalobacterium formicoaceticum strain EZ94 highlights a key role of methyltransferases during anaerobic dichloromethane degradation.</title>
        <authorList>
            <person name="Wasmund K."/>
        </authorList>
    </citation>
    <scope>NUCLEOTIDE SEQUENCE [LARGE SCALE GENOMIC DNA]</scope>
    <source>
        <strain evidence="4 5">EZ94</strain>
    </source>
</reference>
<dbReference type="Gene3D" id="3.20.20.70">
    <property type="entry name" value="Aldolase class I"/>
    <property type="match status" value="1"/>
</dbReference>
<keyword evidence="2" id="KW-0560">Oxidoreductase</keyword>
<name>A0ABT1YAG4_9FIRM</name>
<protein>
    <submittedName>
        <fullName evidence="4">NADH-dependent flavin oxidoreductase</fullName>
    </submittedName>
</protein>
<dbReference type="EMBL" id="JANPWE010000009">
    <property type="protein sequence ID" value="MCR6546641.1"/>
    <property type="molecule type" value="Genomic_DNA"/>
</dbReference>
<organism evidence="4 5">
    <name type="scientific">Dehalobacterium formicoaceticum</name>
    <dbReference type="NCBI Taxonomy" id="51515"/>
    <lineage>
        <taxon>Bacteria</taxon>
        <taxon>Bacillati</taxon>
        <taxon>Bacillota</taxon>
        <taxon>Clostridia</taxon>
        <taxon>Eubacteriales</taxon>
        <taxon>Peptococcaceae</taxon>
        <taxon>Dehalobacterium</taxon>
    </lineage>
</organism>
<dbReference type="InterPro" id="IPR001155">
    <property type="entry name" value="OxRdtase_FMN_N"/>
</dbReference>
<dbReference type="CDD" id="cd04735">
    <property type="entry name" value="OYE_like_4_FMN"/>
    <property type="match status" value="1"/>
</dbReference>